<dbReference type="GO" id="GO:0000155">
    <property type="term" value="F:phosphorelay sensor kinase activity"/>
    <property type="evidence" value="ECO:0007669"/>
    <property type="project" value="InterPro"/>
</dbReference>
<keyword evidence="7" id="KW-1133">Transmembrane helix</keyword>
<dbReference type="Gene3D" id="3.40.50.2300">
    <property type="match status" value="1"/>
</dbReference>
<dbReference type="OrthoDB" id="1046984at2"/>
<dbReference type="SMART" id="SM00387">
    <property type="entry name" value="HATPase_c"/>
    <property type="match status" value="1"/>
</dbReference>
<keyword evidence="11" id="KW-1185">Reference proteome</keyword>
<dbReference type="SMART" id="SM00448">
    <property type="entry name" value="REC"/>
    <property type="match status" value="1"/>
</dbReference>
<comment type="caution">
    <text evidence="10">The sequence shown here is derived from an EMBL/GenBank/DDBJ whole genome shotgun (WGS) entry which is preliminary data.</text>
</comment>
<keyword evidence="5" id="KW-0418">Kinase</keyword>
<evidence type="ECO:0000313" key="11">
    <source>
        <dbReference type="Proteomes" id="UP000324376"/>
    </source>
</evidence>
<dbReference type="CDD" id="cd16922">
    <property type="entry name" value="HATPase_EvgS-ArcB-TorS-like"/>
    <property type="match status" value="1"/>
</dbReference>
<dbReference type="SUPFAM" id="SSF55874">
    <property type="entry name" value="ATPase domain of HSP90 chaperone/DNA topoisomerase II/histidine kinase"/>
    <property type="match status" value="1"/>
</dbReference>
<dbReference type="Gene3D" id="3.30.565.10">
    <property type="entry name" value="Histidine kinase-like ATPase, C-terminal domain"/>
    <property type="match status" value="1"/>
</dbReference>
<name>A0A5S5CEP1_9FLAO</name>
<dbReference type="InterPro" id="IPR004358">
    <property type="entry name" value="Sig_transdc_His_kin-like_C"/>
</dbReference>
<dbReference type="CDD" id="cd17546">
    <property type="entry name" value="REC_hyHK_CKI1_RcsC-like"/>
    <property type="match status" value="1"/>
</dbReference>
<evidence type="ECO:0000313" key="10">
    <source>
        <dbReference type="EMBL" id="TYP77128.1"/>
    </source>
</evidence>
<dbReference type="PROSITE" id="PS50109">
    <property type="entry name" value="HIS_KIN"/>
    <property type="match status" value="1"/>
</dbReference>
<dbReference type="Gene3D" id="1.10.287.130">
    <property type="match status" value="1"/>
</dbReference>
<dbReference type="SUPFAM" id="SSF47384">
    <property type="entry name" value="Homodimeric domain of signal transducing histidine kinase"/>
    <property type="match status" value="1"/>
</dbReference>
<dbReference type="InterPro" id="IPR001789">
    <property type="entry name" value="Sig_transdc_resp-reg_receiver"/>
</dbReference>
<keyword evidence="7" id="KW-0472">Membrane</keyword>
<dbReference type="InterPro" id="IPR036097">
    <property type="entry name" value="HisK_dim/P_sf"/>
</dbReference>
<dbReference type="Pfam" id="PF00072">
    <property type="entry name" value="Response_reg"/>
    <property type="match status" value="1"/>
</dbReference>
<evidence type="ECO:0000259" key="8">
    <source>
        <dbReference type="PROSITE" id="PS50109"/>
    </source>
</evidence>
<dbReference type="GO" id="GO:0005886">
    <property type="term" value="C:plasma membrane"/>
    <property type="evidence" value="ECO:0007669"/>
    <property type="project" value="TreeGrafter"/>
</dbReference>
<reference evidence="10 11" key="1">
    <citation type="submission" date="2019-07" db="EMBL/GenBank/DDBJ databases">
        <title>Genomic Encyclopedia of Archaeal and Bacterial Type Strains, Phase II (KMG-II): from individual species to whole genera.</title>
        <authorList>
            <person name="Goeker M."/>
        </authorList>
    </citation>
    <scope>NUCLEOTIDE SEQUENCE [LARGE SCALE GENOMIC DNA]</scope>
    <source>
        <strain evidence="10 11">DSM 17527</strain>
    </source>
</reference>
<protein>
    <recommendedName>
        <fullName evidence="2">histidine kinase</fullName>
        <ecNumber evidence="2">2.7.13.3</ecNumber>
    </recommendedName>
</protein>
<dbReference type="SMART" id="SM00388">
    <property type="entry name" value="HisKA"/>
    <property type="match status" value="1"/>
</dbReference>
<accession>A0A5S5CEP1</accession>
<dbReference type="InterPro" id="IPR005467">
    <property type="entry name" value="His_kinase_dom"/>
</dbReference>
<evidence type="ECO:0000256" key="1">
    <source>
        <dbReference type="ARBA" id="ARBA00000085"/>
    </source>
</evidence>
<feature type="transmembrane region" description="Helical" evidence="7">
    <location>
        <begin position="269"/>
        <end position="289"/>
    </location>
</feature>
<evidence type="ECO:0000256" key="3">
    <source>
        <dbReference type="ARBA" id="ARBA00022553"/>
    </source>
</evidence>
<keyword evidence="3 6" id="KW-0597">Phosphoprotein</keyword>
<dbReference type="PANTHER" id="PTHR43047">
    <property type="entry name" value="TWO-COMPONENT HISTIDINE PROTEIN KINASE"/>
    <property type="match status" value="1"/>
</dbReference>
<dbReference type="EMBL" id="VNHU01000001">
    <property type="protein sequence ID" value="TYP77128.1"/>
    <property type="molecule type" value="Genomic_DNA"/>
</dbReference>
<dbReference type="AlphaFoldDB" id="A0A5S5CEP1"/>
<dbReference type="FunFam" id="3.30.565.10:FF:000010">
    <property type="entry name" value="Sensor histidine kinase RcsC"/>
    <property type="match status" value="1"/>
</dbReference>
<dbReference type="PROSITE" id="PS50110">
    <property type="entry name" value="RESPONSE_REGULATORY"/>
    <property type="match status" value="1"/>
</dbReference>
<dbReference type="InterPro" id="IPR003594">
    <property type="entry name" value="HATPase_dom"/>
</dbReference>
<dbReference type="Pfam" id="PF02518">
    <property type="entry name" value="HATPase_c"/>
    <property type="match status" value="1"/>
</dbReference>
<gene>
    <name evidence="10" type="ORF">BD809_101276</name>
</gene>
<evidence type="ECO:0000256" key="4">
    <source>
        <dbReference type="ARBA" id="ARBA00022679"/>
    </source>
</evidence>
<dbReference type="InterPro" id="IPR011006">
    <property type="entry name" value="CheY-like_superfamily"/>
</dbReference>
<dbReference type="SUPFAM" id="SSF47226">
    <property type="entry name" value="Histidine-containing phosphotransfer domain, HPT domain"/>
    <property type="match status" value="1"/>
</dbReference>
<dbReference type="Pfam" id="PF00512">
    <property type="entry name" value="HisKA"/>
    <property type="match status" value="1"/>
</dbReference>
<dbReference type="SUPFAM" id="SSF52172">
    <property type="entry name" value="CheY-like"/>
    <property type="match status" value="1"/>
</dbReference>
<feature type="transmembrane region" description="Helical" evidence="7">
    <location>
        <begin position="12"/>
        <end position="31"/>
    </location>
</feature>
<dbReference type="GO" id="GO:0009927">
    <property type="term" value="F:histidine phosphotransfer kinase activity"/>
    <property type="evidence" value="ECO:0007669"/>
    <property type="project" value="TreeGrafter"/>
</dbReference>
<proteinExistence type="predicted"/>
<dbReference type="RefSeq" id="WP_148781149.1">
    <property type="nucleotide sequence ID" value="NZ_VNHU01000001.1"/>
</dbReference>
<dbReference type="Gene3D" id="1.20.120.160">
    <property type="entry name" value="HPT domain"/>
    <property type="match status" value="1"/>
</dbReference>
<evidence type="ECO:0000256" key="7">
    <source>
        <dbReference type="SAM" id="Phobius"/>
    </source>
</evidence>
<keyword evidence="4" id="KW-0808">Transferase</keyword>
<dbReference type="InterPro" id="IPR003661">
    <property type="entry name" value="HisK_dim/P_dom"/>
</dbReference>
<dbReference type="PANTHER" id="PTHR43047:SF72">
    <property type="entry name" value="OSMOSENSING HISTIDINE PROTEIN KINASE SLN1"/>
    <property type="match status" value="1"/>
</dbReference>
<evidence type="ECO:0000256" key="2">
    <source>
        <dbReference type="ARBA" id="ARBA00012438"/>
    </source>
</evidence>
<evidence type="ECO:0000256" key="6">
    <source>
        <dbReference type="PROSITE-ProRule" id="PRU00169"/>
    </source>
</evidence>
<dbReference type="Proteomes" id="UP000324376">
    <property type="component" value="Unassembled WGS sequence"/>
</dbReference>
<feature type="domain" description="Response regulatory" evidence="9">
    <location>
        <begin position="565"/>
        <end position="680"/>
    </location>
</feature>
<organism evidence="10 11">
    <name type="scientific">Aquimarina intermedia</name>
    <dbReference type="NCBI Taxonomy" id="350814"/>
    <lineage>
        <taxon>Bacteria</taxon>
        <taxon>Pseudomonadati</taxon>
        <taxon>Bacteroidota</taxon>
        <taxon>Flavobacteriia</taxon>
        <taxon>Flavobacteriales</taxon>
        <taxon>Flavobacteriaceae</taxon>
        <taxon>Aquimarina</taxon>
    </lineage>
</organism>
<keyword evidence="7" id="KW-0812">Transmembrane</keyword>
<feature type="domain" description="Histidine kinase" evidence="8">
    <location>
        <begin position="322"/>
        <end position="543"/>
    </location>
</feature>
<evidence type="ECO:0000259" key="9">
    <source>
        <dbReference type="PROSITE" id="PS50110"/>
    </source>
</evidence>
<sequence length="812" mass="92696">MKNTKRSVTFKIVASYILAGVLAVIAFWVIYRQINNYTQITEIKNKNNEKLFLVGETLTGLYEAESLTRNIIQTADVEKFKNYKAKIDTILQTIHKVSAISEDSLQTIKIDSLRHLIDSKNKNFEELIKLYKQRKEKGIYATAIDELKKANESFDDSNYEKRFRSLDPQFRKSVVNIISLTKEDNAERLTNQTLDSLTTTVRQVLTELEERDKKYKQQISQKENNLLEKDQVITRQLRDLLATIEQNERNEYYQRLEASSQMLDKTSRIIVIIALTSLLVAIVFLFLIIRDVSRSQKYRIALEEEKAYKESLLKTRETLINTVTHDLRSPLNTVIGYSDLLEKTELNTKQEHYLDHLKKSSDYILHLVNDLLDLSKLEAGRMVIEELPFTPKNVIETTVISAIPINDPKKLDIHLHTEENLTRQYLSDPFRIKQVLTNLINNAYKFTDSGSITVSSKILENGVSEKQLIIKIKDTGIGITEEQQKHIFEEFSQGDDSTEKQYGGFGLGLAITKKIIMLLQGTISLESTPGKGSTFTVAIPVKRSHILLVEEGSDHKNYNALKNRSVLLVDDDPTQLALTSEVADLAGLKYDSAQDAQTALALADEKYYDLILTDIQMPRMDGFELLDELRKNEKTKSIPVIALSGRTDTTDADYKKAGFVYSLRKPYAPNTLLQLMAHALNINITLAETESTADPSNSDTKNKQYSLNDLMMFAQGDSESLYAILDTFYDSTQTNLKLLKEAVRSKNVEEIKSITHKILPMFRQIKATEVVELLERLEQPDNYGVSNKEIYKLTKQSITKILLLIDKLKVEN</sequence>
<dbReference type="PRINTS" id="PR00344">
    <property type="entry name" value="BCTRLSENSOR"/>
</dbReference>
<dbReference type="CDD" id="cd00082">
    <property type="entry name" value="HisKA"/>
    <property type="match status" value="1"/>
</dbReference>
<comment type="catalytic activity">
    <reaction evidence="1">
        <text>ATP + protein L-histidine = ADP + protein N-phospho-L-histidine.</text>
        <dbReference type="EC" id="2.7.13.3"/>
    </reaction>
</comment>
<evidence type="ECO:0000256" key="5">
    <source>
        <dbReference type="ARBA" id="ARBA00022777"/>
    </source>
</evidence>
<dbReference type="InterPro" id="IPR036890">
    <property type="entry name" value="HATPase_C_sf"/>
</dbReference>
<feature type="modified residue" description="4-aspartylphosphate" evidence="6">
    <location>
        <position position="614"/>
    </location>
</feature>
<dbReference type="InterPro" id="IPR036641">
    <property type="entry name" value="HPT_dom_sf"/>
</dbReference>
<dbReference type="EC" id="2.7.13.3" evidence="2"/>